<evidence type="ECO:0000313" key="1">
    <source>
        <dbReference type="EMBL" id="GFX97333.1"/>
    </source>
</evidence>
<comment type="caution">
    <text evidence="1">The sequence shown here is derived from an EMBL/GenBank/DDBJ whole genome shotgun (WGS) entry which is preliminary data.</text>
</comment>
<name>A0A8X6V2Z4_TRICX</name>
<dbReference type="EMBL" id="BMAU01021197">
    <property type="protein sequence ID" value="GFX97333.1"/>
    <property type="molecule type" value="Genomic_DNA"/>
</dbReference>
<protein>
    <submittedName>
        <fullName evidence="1">Uncharacterized protein</fullName>
    </submittedName>
</protein>
<dbReference type="AlphaFoldDB" id="A0A8X6V2Z4"/>
<sequence>MNSDTMATLISRHNTFGLLLVGICEKYCLPISNLFTVELKGRNTAPIQSVDTEMLHRTLSENSYVLAVLHETITKSPGLSVQCRSSRAHQTTLARLRSGHLRSMTFVQGVKSFFTCPCSLPASPAHLLDCWGISLRQLYEEQGLVCETITRKGQMDFAFLLQGDWKQQQLNLLFIANCLLR</sequence>
<evidence type="ECO:0000313" key="2">
    <source>
        <dbReference type="Proteomes" id="UP000887159"/>
    </source>
</evidence>
<organism evidence="1 2">
    <name type="scientific">Trichonephila clavipes</name>
    <name type="common">Golden silk orbweaver</name>
    <name type="synonym">Nephila clavipes</name>
    <dbReference type="NCBI Taxonomy" id="2585209"/>
    <lineage>
        <taxon>Eukaryota</taxon>
        <taxon>Metazoa</taxon>
        <taxon>Ecdysozoa</taxon>
        <taxon>Arthropoda</taxon>
        <taxon>Chelicerata</taxon>
        <taxon>Arachnida</taxon>
        <taxon>Araneae</taxon>
        <taxon>Araneomorphae</taxon>
        <taxon>Entelegynae</taxon>
        <taxon>Araneoidea</taxon>
        <taxon>Nephilidae</taxon>
        <taxon>Trichonephila</taxon>
    </lineage>
</organism>
<proteinExistence type="predicted"/>
<dbReference type="Proteomes" id="UP000887159">
    <property type="component" value="Unassembled WGS sequence"/>
</dbReference>
<accession>A0A8X6V2Z4</accession>
<keyword evidence="2" id="KW-1185">Reference proteome</keyword>
<reference evidence="1" key="1">
    <citation type="submission" date="2020-08" db="EMBL/GenBank/DDBJ databases">
        <title>Multicomponent nature underlies the extraordinary mechanical properties of spider dragline silk.</title>
        <authorList>
            <person name="Kono N."/>
            <person name="Nakamura H."/>
            <person name="Mori M."/>
            <person name="Yoshida Y."/>
            <person name="Ohtoshi R."/>
            <person name="Malay A.D."/>
            <person name="Moran D.A.P."/>
            <person name="Tomita M."/>
            <person name="Numata K."/>
            <person name="Arakawa K."/>
        </authorList>
    </citation>
    <scope>NUCLEOTIDE SEQUENCE</scope>
</reference>
<gene>
    <name evidence="1" type="primary">NCL1_44662</name>
    <name evidence="1" type="ORF">TNCV_1077041</name>
</gene>